<dbReference type="GO" id="GO:0005524">
    <property type="term" value="F:ATP binding"/>
    <property type="evidence" value="ECO:0007669"/>
    <property type="project" value="UniProtKB-KW"/>
</dbReference>
<dbReference type="FunFam" id="3.40.50.300:FF:000640">
    <property type="entry name" value="MoxR family ATPase"/>
    <property type="match status" value="1"/>
</dbReference>
<proteinExistence type="inferred from homology"/>
<dbReference type="Pfam" id="PF17863">
    <property type="entry name" value="AAA_lid_2"/>
    <property type="match status" value="1"/>
</dbReference>
<dbReference type="Gene3D" id="3.40.50.300">
    <property type="entry name" value="P-loop containing nucleotide triphosphate hydrolases"/>
    <property type="match status" value="1"/>
</dbReference>
<organism evidence="6 7">
    <name type="scientific">Dictyobacter vulcani</name>
    <dbReference type="NCBI Taxonomy" id="2607529"/>
    <lineage>
        <taxon>Bacteria</taxon>
        <taxon>Bacillati</taxon>
        <taxon>Chloroflexota</taxon>
        <taxon>Ktedonobacteria</taxon>
        <taxon>Ktedonobacterales</taxon>
        <taxon>Dictyobacteraceae</taxon>
        <taxon>Dictyobacter</taxon>
    </lineage>
</organism>
<dbReference type="EMBL" id="BKZW01000001">
    <property type="protein sequence ID" value="GER87427.1"/>
    <property type="molecule type" value="Genomic_DNA"/>
</dbReference>
<feature type="domain" description="ATPase AAA-3" evidence="4">
    <location>
        <begin position="44"/>
        <end position="174"/>
    </location>
</feature>
<evidence type="ECO:0000259" key="5">
    <source>
        <dbReference type="Pfam" id="PF17863"/>
    </source>
</evidence>
<dbReference type="PANTHER" id="PTHR42759">
    <property type="entry name" value="MOXR FAMILY PROTEIN"/>
    <property type="match status" value="1"/>
</dbReference>
<feature type="domain" description="ChlI/MoxR AAA lid" evidence="5">
    <location>
        <begin position="237"/>
        <end position="295"/>
    </location>
</feature>
<dbReference type="PANTHER" id="PTHR42759:SF5">
    <property type="entry name" value="METHANOL DEHYDROGENASE REGULATOR"/>
    <property type="match status" value="1"/>
</dbReference>
<dbReference type="PIRSF" id="PIRSF002849">
    <property type="entry name" value="AAA_ATPase_chaperone_MoxR_prd"/>
    <property type="match status" value="1"/>
</dbReference>
<evidence type="ECO:0000256" key="2">
    <source>
        <dbReference type="ARBA" id="ARBA00022840"/>
    </source>
</evidence>
<keyword evidence="2" id="KW-0067">ATP-binding</keyword>
<dbReference type="InterPro" id="IPR027417">
    <property type="entry name" value="P-loop_NTPase"/>
</dbReference>
<accession>A0A5J4KLY0</accession>
<protein>
    <submittedName>
        <fullName evidence="6">ATPase</fullName>
    </submittedName>
</protein>
<dbReference type="InterPro" id="IPR011703">
    <property type="entry name" value="ATPase_AAA-3"/>
</dbReference>
<keyword evidence="7" id="KW-1185">Reference proteome</keyword>
<dbReference type="SUPFAM" id="SSF52540">
    <property type="entry name" value="P-loop containing nucleoside triphosphate hydrolases"/>
    <property type="match status" value="1"/>
</dbReference>
<evidence type="ECO:0000313" key="6">
    <source>
        <dbReference type="EMBL" id="GER87427.1"/>
    </source>
</evidence>
<evidence type="ECO:0000259" key="4">
    <source>
        <dbReference type="Pfam" id="PF07726"/>
    </source>
</evidence>
<dbReference type="CDD" id="cd00009">
    <property type="entry name" value="AAA"/>
    <property type="match status" value="1"/>
</dbReference>
<keyword evidence="1" id="KW-0547">Nucleotide-binding</keyword>
<comment type="caution">
    <text evidence="6">The sequence shown here is derived from an EMBL/GenBank/DDBJ whole genome shotgun (WGS) entry which is preliminary data.</text>
</comment>
<dbReference type="RefSeq" id="WP_151755433.1">
    <property type="nucleotide sequence ID" value="NZ_BKZW01000001.1"/>
</dbReference>
<dbReference type="Proteomes" id="UP000326912">
    <property type="component" value="Unassembled WGS sequence"/>
</dbReference>
<evidence type="ECO:0000256" key="3">
    <source>
        <dbReference type="ARBA" id="ARBA00061607"/>
    </source>
</evidence>
<reference evidence="6 7" key="1">
    <citation type="submission" date="2019-10" db="EMBL/GenBank/DDBJ databases">
        <title>Dictyobacter vulcani sp. nov., within the class Ktedonobacteria, isolated from soil of volcanic Mt. Zao.</title>
        <authorList>
            <person name="Zheng Y."/>
            <person name="Wang C.M."/>
            <person name="Sakai Y."/>
            <person name="Abe K."/>
            <person name="Yokota A."/>
            <person name="Yabe S."/>
        </authorList>
    </citation>
    <scope>NUCLEOTIDE SEQUENCE [LARGE SCALE GENOMIC DNA]</scope>
    <source>
        <strain evidence="6 7">W12</strain>
    </source>
</reference>
<name>A0A5J4KLY0_9CHLR</name>
<evidence type="ECO:0000256" key="1">
    <source>
        <dbReference type="ARBA" id="ARBA00022741"/>
    </source>
</evidence>
<gene>
    <name evidence="6" type="ORF">KDW_15890</name>
</gene>
<comment type="similarity">
    <text evidence="3">Belongs to the MoxR family.</text>
</comment>
<dbReference type="Pfam" id="PF07726">
    <property type="entry name" value="AAA_3"/>
    <property type="match status" value="1"/>
</dbReference>
<dbReference type="InterPro" id="IPR041628">
    <property type="entry name" value="ChlI/MoxR_AAA_lid"/>
</dbReference>
<dbReference type="Gene3D" id="1.10.8.80">
    <property type="entry name" value="Magnesium chelatase subunit I, C-Terminal domain"/>
    <property type="match status" value="1"/>
</dbReference>
<dbReference type="GO" id="GO:0016887">
    <property type="term" value="F:ATP hydrolysis activity"/>
    <property type="evidence" value="ECO:0007669"/>
    <property type="project" value="InterPro"/>
</dbReference>
<dbReference type="InterPro" id="IPR050764">
    <property type="entry name" value="CbbQ/NirQ/NorQ/GpvN"/>
</dbReference>
<dbReference type="AlphaFoldDB" id="A0A5J4KLY0"/>
<sequence>MEQNDDIRLIWSTAQTIRNNVGRVMIGKDEVIELLVVALLCEGHVLFEDVPGIGKTTMAKALSRSLGCSFQRIQFTPDLLPSDITGITFYNQKKGDFEFRPGPLLSQIVLADEINRATPRTQSALLEAMEERQISVERSTFPLPRPFMVVATQNPVELEGTFPLPEAQLDRFLMRLRLNYPTKNEERQILQRFKEQQPLQELHPVVDAEQLTRLQRAIRKVHVNANVENYIVELIHATREHSEVELGVSPRGTLALYRASQAMAAVEGRNYVIPDDVKRLAPHVLSHRMIATNQSRLHGHDMEQVIVDILQSTAVPVEQ</sequence>
<evidence type="ECO:0000313" key="7">
    <source>
        <dbReference type="Proteomes" id="UP000326912"/>
    </source>
</evidence>